<dbReference type="NCBIfam" id="NF005870">
    <property type="entry name" value="PRK07810.1"/>
    <property type="match status" value="1"/>
</dbReference>
<dbReference type="KEGG" id="toy:FO059_15065"/>
<evidence type="ECO:0000313" key="9">
    <source>
        <dbReference type="EMBL" id="QDQ98398.1"/>
    </source>
</evidence>
<dbReference type="PANTHER" id="PTHR11808">
    <property type="entry name" value="TRANS-SULFURATION ENZYME FAMILY MEMBER"/>
    <property type="match status" value="1"/>
</dbReference>
<keyword evidence="2 6" id="KW-0663">Pyridoxal phosphate</keyword>
<proteinExistence type="inferred from homology"/>
<keyword evidence="10" id="KW-1185">Reference proteome</keyword>
<dbReference type="PIRSF" id="PIRSF001434">
    <property type="entry name" value="CGS"/>
    <property type="match status" value="1"/>
</dbReference>
<dbReference type="CDD" id="cd00614">
    <property type="entry name" value="CGS_like"/>
    <property type="match status" value="1"/>
</dbReference>
<dbReference type="OrthoDB" id="9780685at2"/>
<keyword evidence="6" id="KW-0808">Transferase</keyword>
<dbReference type="InterPro" id="IPR015422">
    <property type="entry name" value="PyrdxlP-dep_Trfase_small"/>
</dbReference>
<evidence type="ECO:0000256" key="5">
    <source>
        <dbReference type="ARBA" id="ARBA00052699"/>
    </source>
</evidence>
<comment type="function">
    <text evidence="6">Catalyzes the formation of L-homocysteine from O-succinyl-L-homoserine (OSHS) and hydrogen sulfide.</text>
</comment>
<name>A0A516X5N1_9ACTN</name>
<comment type="catalytic activity">
    <reaction evidence="6">
        <text>O-succinyl-L-homoserine + hydrogen sulfide = L-homocysteine + succinate</text>
        <dbReference type="Rhea" id="RHEA:27826"/>
        <dbReference type="ChEBI" id="CHEBI:29919"/>
        <dbReference type="ChEBI" id="CHEBI:30031"/>
        <dbReference type="ChEBI" id="CHEBI:57661"/>
        <dbReference type="ChEBI" id="CHEBI:58199"/>
    </reaction>
</comment>
<comment type="cofactor">
    <cofactor evidence="1 6 8">
        <name>pyridoxal 5'-phosphate</name>
        <dbReference type="ChEBI" id="CHEBI:597326"/>
    </cofactor>
</comment>
<evidence type="ECO:0000256" key="4">
    <source>
        <dbReference type="ARBA" id="ARBA00048780"/>
    </source>
</evidence>
<comment type="catalytic activity">
    <reaction evidence="5">
        <text>L-methionine + H2O = methanethiol + 2-oxobutanoate + NH4(+)</text>
        <dbReference type="Rhea" id="RHEA:23800"/>
        <dbReference type="ChEBI" id="CHEBI:15377"/>
        <dbReference type="ChEBI" id="CHEBI:16007"/>
        <dbReference type="ChEBI" id="CHEBI:16763"/>
        <dbReference type="ChEBI" id="CHEBI:28938"/>
        <dbReference type="ChEBI" id="CHEBI:57844"/>
        <dbReference type="EC" id="4.4.1.11"/>
    </reaction>
    <physiologicalReaction direction="left-to-right" evidence="5">
        <dbReference type="Rhea" id="RHEA:23801"/>
    </physiologicalReaction>
</comment>
<evidence type="ECO:0000256" key="7">
    <source>
        <dbReference type="PIRSR" id="PIRSR001434-2"/>
    </source>
</evidence>
<dbReference type="GO" id="GO:0005737">
    <property type="term" value="C:cytoplasm"/>
    <property type="evidence" value="ECO:0007669"/>
    <property type="project" value="TreeGrafter"/>
</dbReference>
<dbReference type="UniPathway" id="UPA00051">
    <property type="reaction ID" value="UER00449"/>
</dbReference>
<dbReference type="InterPro" id="IPR000277">
    <property type="entry name" value="Cys/Met-Metab_PyrdxlP-dep_enz"/>
</dbReference>
<comment type="catalytic activity">
    <reaction evidence="4">
        <text>L-homocysteine + H2O = 2-oxobutanoate + hydrogen sulfide + NH4(+) + H(+)</text>
        <dbReference type="Rhea" id="RHEA:14501"/>
        <dbReference type="ChEBI" id="CHEBI:15377"/>
        <dbReference type="ChEBI" id="CHEBI:15378"/>
        <dbReference type="ChEBI" id="CHEBI:16763"/>
        <dbReference type="ChEBI" id="CHEBI:28938"/>
        <dbReference type="ChEBI" id="CHEBI:29919"/>
        <dbReference type="ChEBI" id="CHEBI:58199"/>
        <dbReference type="EC" id="4.4.1.2"/>
    </reaction>
    <physiologicalReaction direction="left-to-right" evidence="4">
        <dbReference type="Rhea" id="RHEA:14502"/>
    </physiologicalReaction>
</comment>
<dbReference type="GO" id="GO:0019346">
    <property type="term" value="P:transsulfuration"/>
    <property type="evidence" value="ECO:0007669"/>
    <property type="project" value="InterPro"/>
</dbReference>
<comment type="pathway">
    <text evidence="6">Amino-acid biosynthesis; L-methionine biosynthesis via de novo pathway; L-homocysteine from O-succinyl-L-homoserine: step 1/1.</text>
</comment>
<dbReference type="EC" id="2.5.1.-" evidence="6"/>
<dbReference type="InterPro" id="IPR006234">
    <property type="entry name" value="O-succ-hSer_sulfhydrylase"/>
</dbReference>
<dbReference type="EMBL" id="CP041765">
    <property type="protein sequence ID" value="QDQ98398.1"/>
    <property type="molecule type" value="Genomic_DNA"/>
</dbReference>
<dbReference type="FunFam" id="3.40.640.10:FF:000046">
    <property type="entry name" value="Cystathionine gamma-lyase"/>
    <property type="match status" value="1"/>
</dbReference>
<dbReference type="InterPro" id="IPR015424">
    <property type="entry name" value="PyrdxlP-dep_Trfase"/>
</dbReference>
<evidence type="ECO:0000256" key="3">
    <source>
        <dbReference type="ARBA" id="ARBA00023167"/>
    </source>
</evidence>
<dbReference type="GO" id="GO:0030170">
    <property type="term" value="F:pyridoxal phosphate binding"/>
    <property type="evidence" value="ECO:0007669"/>
    <property type="project" value="UniProtKB-UniRule"/>
</dbReference>
<dbReference type="GO" id="GO:0047982">
    <property type="term" value="F:homocysteine desulfhydrase activity"/>
    <property type="evidence" value="ECO:0007669"/>
    <property type="project" value="UniProtKB-EC"/>
</dbReference>
<dbReference type="SUPFAM" id="SSF53383">
    <property type="entry name" value="PLP-dependent transferases"/>
    <property type="match status" value="1"/>
</dbReference>
<dbReference type="GO" id="GO:0016765">
    <property type="term" value="F:transferase activity, transferring alkyl or aryl (other than methyl) groups"/>
    <property type="evidence" value="ECO:0007669"/>
    <property type="project" value="UniProtKB-UniRule"/>
</dbReference>
<gene>
    <name evidence="6" type="primary">metZ</name>
    <name evidence="9" type="ORF">FO059_15065</name>
</gene>
<dbReference type="NCBIfam" id="TIGR01325">
    <property type="entry name" value="O_suc_HS_sulf"/>
    <property type="match status" value="1"/>
</dbReference>
<reference evidence="9 10" key="1">
    <citation type="submission" date="2019-07" db="EMBL/GenBank/DDBJ databases">
        <title>Tomitella cavernea sp. nov., an actinomycete isolated from soil.</title>
        <authorList>
            <person name="Cheng J."/>
        </authorList>
    </citation>
    <scope>NUCLEOTIDE SEQUENCE [LARGE SCALE GENOMIC DNA]</scope>
    <source>
        <strain evidence="9 10">HY188</strain>
    </source>
</reference>
<dbReference type="FunFam" id="3.90.1150.10:FF:000033">
    <property type="entry name" value="Cystathionine gamma-synthase"/>
    <property type="match status" value="1"/>
</dbReference>
<dbReference type="AlphaFoldDB" id="A0A516X5N1"/>
<sequence>MSDQPAHDQHASRLPDGVRPATVGIRGGVMRSQYQETAEGLYLTSGYVYESAEAAERAFTGEDKRFVYSRYGNPTVEMFQERMRLLDGAEACYATATGMSAVFTALAALCGSGDRLVASRSLFGSCFVICNELLPRWGVETVFVDGTDLDQWREALSKPTKAVFFETPSNPMQEIVDVRAVSEMAHAAGATVVLDNVFATPVLQDSLELGADVTVYSGTKHIDGQGRVMGGAILGSEEFIGGPVKHLIRHTGPSLSPFNAWTLVKGLETMAMRVERMAASALEIAELLEAHEAVKWVKYPFLPSHPQYELARTQMTGGGSVITFELDAAAGQGKARAFEFLNRLRILDISNNLGDAKSMTTHPATTTHRAMGPEGRAAIGITDGVVRLSVGLEDVRDLKEDIAQALG</sequence>
<dbReference type="GO" id="GO:0071266">
    <property type="term" value="P:'de novo' L-methionine biosynthetic process"/>
    <property type="evidence" value="ECO:0007669"/>
    <property type="project" value="UniProtKB-UniRule"/>
</dbReference>
<accession>A0A516X5N1</accession>
<evidence type="ECO:0000256" key="8">
    <source>
        <dbReference type="RuleBase" id="RU362118"/>
    </source>
</evidence>
<evidence type="ECO:0000256" key="2">
    <source>
        <dbReference type="ARBA" id="ARBA00022898"/>
    </source>
</evidence>
<dbReference type="GO" id="GO:0071268">
    <property type="term" value="P:homocysteine biosynthetic process"/>
    <property type="evidence" value="ECO:0007669"/>
    <property type="project" value="InterPro"/>
</dbReference>
<evidence type="ECO:0000256" key="6">
    <source>
        <dbReference type="HAMAP-Rule" id="MF_02056"/>
    </source>
</evidence>
<dbReference type="RefSeq" id="WP_143909803.1">
    <property type="nucleotide sequence ID" value="NZ_CP041765.1"/>
</dbReference>
<organism evidence="9 10">
    <name type="scientific">Tomitella fengzijianii</name>
    <dbReference type="NCBI Taxonomy" id="2597660"/>
    <lineage>
        <taxon>Bacteria</taxon>
        <taxon>Bacillati</taxon>
        <taxon>Actinomycetota</taxon>
        <taxon>Actinomycetes</taxon>
        <taxon>Mycobacteriales</taxon>
        <taxon>Tomitella</taxon>
    </lineage>
</organism>
<evidence type="ECO:0000256" key="1">
    <source>
        <dbReference type="ARBA" id="ARBA00001933"/>
    </source>
</evidence>
<dbReference type="PANTHER" id="PTHR11808:SF80">
    <property type="entry name" value="CYSTATHIONINE GAMMA-LYASE"/>
    <property type="match status" value="1"/>
</dbReference>
<dbReference type="InterPro" id="IPR015421">
    <property type="entry name" value="PyrdxlP-dep_Trfase_major"/>
</dbReference>
<protein>
    <recommendedName>
        <fullName evidence="6">O-succinylhomoserine sulfhydrylase</fullName>
        <shortName evidence="6">OSH sulfhydrylase</shortName>
        <shortName evidence="6">OSHS sulfhydrylase</shortName>
        <ecNumber evidence="6">2.5.1.-</ecNumber>
    </recommendedName>
</protein>
<dbReference type="GO" id="GO:0018826">
    <property type="term" value="F:methionine gamma-lyase activity"/>
    <property type="evidence" value="ECO:0007669"/>
    <property type="project" value="UniProtKB-EC"/>
</dbReference>
<dbReference type="Gene3D" id="3.40.640.10">
    <property type="entry name" value="Type I PLP-dependent aspartate aminotransferase-like (Major domain)"/>
    <property type="match status" value="1"/>
</dbReference>
<dbReference type="Pfam" id="PF01053">
    <property type="entry name" value="Cys_Met_Meta_PP"/>
    <property type="match status" value="1"/>
</dbReference>
<comment type="subunit">
    <text evidence="6">Homotetramer.</text>
</comment>
<comment type="similarity">
    <text evidence="6">Belongs to the trans-sulfuration enzymes family. MetZ subfamily.</text>
</comment>
<reference evidence="9 10" key="2">
    <citation type="submission" date="2019-07" db="EMBL/GenBank/DDBJ databases">
        <authorList>
            <person name="Huang Y."/>
        </authorList>
    </citation>
    <scope>NUCLEOTIDE SEQUENCE [LARGE SCALE GENOMIC DNA]</scope>
    <source>
        <strain evidence="9 10">HY188</strain>
    </source>
</reference>
<keyword evidence="6" id="KW-0028">Amino-acid biosynthesis</keyword>
<dbReference type="Proteomes" id="UP000317344">
    <property type="component" value="Chromosome"/>
</dbReference>
<dbReference type="Gene3D" id="3.90.1150.10">
    <property type="entry name" value="Aspartate Aminotransferase, domain 1"/>
    <property type="match status" value="1"/>
</dbReference>
<keyword evidence="3 6" id="KW-0486">Methionine biosynthesis</keyword>
<evidence type="ECO:0000313" key="10">
    <source>
        <dbReference type="Proteomes" id="UP000317344"/>
    </source>
</evidence>
<feature type="modified residue" description="N6-(pyridoxal phosphate)lysine" evidence="6 7">
    <location>
        <position position="220"/>
    </location>
</feature>
<dbReference type="HAMAP" id="MF_02056">
    <property type="entry name" value="MetZ"/>
    <property type="match status" value="1"/>
</dbReference>